<organism evidence="2 3">
    <name type="scientific">Fluctibacter halophilus</name>
    <dbReference type="NCBI Taxonomy" id="226011"/>
    <lineage>
        <taxon>Bacteria</taxon>
        <taxon>Pseudomonadati</taxon>
        <taxon>Pseudomonadota</taxon>
        <taxon>Gammaproteobacteria</taxon>
        <taxon>Alteromonadales</taxon>
        <taxon>Alteromonadaceae</taxon>
        <taxon>Fluctibacter</taxon>
    </lineage>
</organism>
<evidence type="ECO:0000313" key="3">
    <source>
        <dbReference type="Proteomes" id="UP001520878"/>
    </source>
</evidence>
<dbReference type="PANTHER" id="PTHR43233">
    <property type="entry name" value="FAMILY N-ACETYLTRANSFERASE, PUTATIVE (AFU_ORTHOLOGUE AFUA_6G03350)-RELATED"/>
    <property type="match status" value="1"/>
</dbReference>
<dbReference type="InterPro" id="IPR053144">
    <property type="entry name" value="Acetyltransferase_Butenolide"/>
</dbReference>
<gene>
    <name evidence="2" type="ORF">LJ739_11285</name>
</gene>
<feature type="domain" description="N-acetyltransferase" evidence="1">
    <location>
        <begin position="3"/>
        <end position="133"/>
    </location>
</feature>
<dbReference type="PANTHER" id="PTHR43233:SF1">
    <property type="entry name" value="FAMILY N-ACETYLTRANSFERASE, PUTATIVE (AFU_ORTHOLOGUE AFUA_6G03350)-RELATED"/>
    <property type="match status" value="1"/>
</dbReference>
<evidence type="ECO:0000259" key="1">
    <source>
        <dbReference type="PROSITE" id="PS51186"/>
    </source>
</evidence>
<dbReference type="InterPro" id="IPR000182">
    <property type="entry name" value="GNAT_dom"/>
</dbReference>
<dbReference type="CDD" id="cd04301">
    <property type="entry name" value="NAT_SF"/>
    <property type="match status" value="1"/>
</dbReference>
<dbReference type="RefSeq" id="WP_229160537.1">
    <property type="nucleotide sequence ID" value="NZ_JAJEWP010000002.1"/>
</dbReference>
<protein>
    <submittedName>
        <fullName evidence="2">GNAT family N-acetyltransferase</fullName>
    </submittedName>
</protein>
<dbReference type="Pfam" id="PF13673">
    <property type="entry name" value="Acetyltransf_10"/>
    <property type="match status" value="1"/>
</dbReference>
<evidence type="ECO:0000313" key="2">
    <source>
        <dbReference type="EMBL" id="MCC2616825.1"/>
    </source>
</evidence>
<reference evidence="2 3" key="1">
    <citation type="submission" date="2021-10" db="EMBL/GenBank/DDBJ databases">
        <title>Draft genome of Aestuariibacter halophilus JC2043.</title>
        <authorList>
            <person name="Emsley S.A."/>
            <person name="Pfannmuller K.M."/>
            <person name="Ushijima B."/>
            <person name="Saw J.H."/>
            <person name="Videau P."/>
        </authorList>
    </citation>
    <scope>NUCLEOTIDE SEQUENCE [LARGE SCALE GENOMIC DNA]</scope>
    <source>
        <strain evidence="2 3">JC2043</strain>
    </source>
</reference>
<dbReference type="InterPro" id="IPR016181">
    <property type="entry name" value="Acyl_CoA_acyltransferase"/>
</dbReference>
<proteinExistence type="predicted"/>
<accession>A0ABS8G8F3</accession>
<dbReference type="PROSITE" id="PS51186">
    <property type="entry name" value="GNAT"/>
    <property type="match status" value="1"/>
</dbReference>
<sequence>MAITFTINHPISVQQFAEVLGASGLGERELVEDAVFMQGILDHADVLVSAWHGEQLVGVARSITDFHCACYLSELAIRKDYQNLGLGKKLQQLTQQQLGPRCKLILLATDGSNHYYEKMGFQKNPRCWVLEGG</sequence>
<name>A0ABS8G8F3_9ALTE</name>
<keyword evidence="3" id="KW-1185">Reference proteome</keyword>
<dbReference type="EMBL" id="JAJEWP010000002">
    <property type="protein sequence ID" value="MCC2616825.1"/>
    <property type="molecule type" value="Genomic_DNA"/>
</dbReference>
<dbReference type="Gene3D" id="3.40.630.30">
    <property type="match status" value="1"/>
</dbReference>
<dbReference type="SUPFAM" id="SSF55729">
    <property type="entry name" value="Acyl-CoA N-acyltransferases (Nat)"/>
    <property type="match status" value="1"/>
</dbReference>
<dbReference type="Proteomes" id="UP001520878">
    <property type="component" value="Unassembled WGS sequence"/>
</dbReference>
<comment type="caution">
    <text evidence="2">The sequence shown here is derived from an EMBL/GenBank/DDBJ whole genome shotgun (WGS) entry which is preliminary data.</text>
</comment>